<gene>
    <name evidence="2" type="ORF">KSP40_PGU020648</name>
</gene>
<evidence type="ECO:0000313" key="3">
    <source>
        <dbReference type="Proteomes" id="UP001412067"/>
    </source>
</evidence>
<keyword evidence="3" id="KW-1185">Reference proteome</keyword>
<proteinExistence type="predicted"/>
<evidence type="ECO:0008006" key="4">
    <source>
        <dbReference type="Google" id="ProtNLM"/>
    </source>
</evidence>
<dbReference type="EMBL" id="JBBWWR010000011">
    <property type="protein sequence ID" value="KAK8960170.1"/>
    <property type="molecule type" value="Genomic_DNA"/>
</dbReference>
<reference evidence="2 3" key="1">
    <citation type="journal article" date="2022" name="Nat. Plants">
        <title>Genomes of leafy and leafless Platanthera orchids illuminate the evolution of mycoheterotrophy.</title>
        <authorList>
            <person name="Li M.H."/>
            <person name="Liu K.W."/>
            <person name="Li Z."/>
            <person name="Lu H.C."/>
            <person name="Ye Q.L."/>
            <person name="Zhang D."/>
            <person name="Wang J.Y."/>
            <person name="Li Y.F."/>
            <person name="Zhong Z.M."/>
            <person name="Liu X."/>
            <person name="Yu X."/>
            <person name="Liu D.K."/>
            <person name="Tu X.D."/>
            <person name="Liu B."/>
            <person name="Hao Y."/>
            <person name="Liao X.Y."/>
            <person name="Jiang Y.T."/>
            <person name="Sun W.H."/>
            <person name="Chen J."/>
            <person name="Chen Y.Q."/>
            <person name="Ai Y."/>
            <person name="Zhai J.W."/>
            <person name="Wu S.S."/>
            <person name="Zhou Z."/>
            <person name="Hsiao Y.Y."/>
            <person name="Wu W.L."/>
            <person name="Chen Y.Y."/>
            <person name="Lin Y.F."/>
            <person name="Hsu J.L."/>
            <person name="Li C.Y."/>
            <person name="Wang Z.W."/>
            <person name="Zhao X."/>
            <person name="Zhong W.Y."/>
            <person name="Ma X.K."/>
            <person name="Ma L."/>
            <person name="Huang J."/>
            <person name="Chen G.Z."/>
            <person name="Huang M.Z."/>
            <person name="Huang L."/>
            <person name="Peng D.H."/>
            <person name="Luo Y.B."/>
            <person name="Zou S.Q."/>
            <person name="Chen S.P."/>
            <person name="Lan S."/>
            <person name="Tsai W.C."/>
            <person name="Van de Peer Y."/>
            <person name="Liu Z.J."/>
        </authorList>
    </citation>
    <scope>NUCLEOTIDE SEQUENCE [LARGE SCALE GENOMIC DNA]</scope>
    <source>
        <strain evidence="2">Lor288</strain>
    </source>
</reference>
<feature type="region of interest" description="Disordered" evidence="1">
    <location>
        <begin position="197"/>
        <end position="217"/>
    </location>
</feature>
<dbReference type="Proteomes" id="UP001412067">
    <property type="component" value="Unassembled WGS sequence"/>
</dbReference>
<organism evidence="2 3">
    <name type="scientific">Platanthera guangdongensis</name>
    <dbReference type="NCBI Taxonomy" id="2320717"/>
    <lineage>
        <taxon>Eukaryota</taxon>
        <taxon>Viridiplantae</taxon>
        <taxon>Streptophyta</taxon>
        <taxon>Embryophyta</taxon>
        <taxon>Tracheophyta</taxon>
        <taxon>Spermatophyta</taxon>
        <taxon>Magnoliopsida</taxon>
        <taxon>Liliopsida</taxon>
        <taxon>Asparagales</taxon>
        <taxon>Orchidaceae</taxon>
        <taxon>Orchidoideae</taxon>
        <taxon>Orchideae</taxon>
        <taxon>Orchidinae</taxon>
        <taxon>Platanthera</taxon>
    </lineage>
</organism>
<evidence type="ECO:0000256" key="1">
    <source>
        <dbReference type="SAM" id="MobiDB-lite"/>
    </source>
</evidence>
<evidence type="ECO:0000313" key="2">
    <source>
        <dbReference type="EMBL" id="KAK8960170.1"/>
    </source>
</evidence>
<name>A0ABR2M965_9ASPA</name>
<accession>A0ABR2M965</accession>
<comment type="caution">
    <text evidence="2">The sequence shown here is derived from an EMBL/GenBank/DDBJ whole genome shotgun (WGS) entry which is preliminary data.</text>
</comment>
<sequence>MTVNVWRNGVTRFVDVNDATIGNVDGGHAMLDNQMLYQHLEEAWYWISHHVVQDSWRENGTPPGILRRVTTNPISSFFKMIIKRLVGWPGLTLRECHILSSLTLKLPARENSSDQLQFPFPSGLGSLTNLQCNLGKLANRCCDQPRGDYTKERKGLRLGSVGAHQPSVLSDVSSLNAPCSLLWLPPGVSGMVRAQSERGFRRGQRKGSRQRNASPADAVEDLRIVQPECFASGCG</sequence>
<protein>
    <recommendedName>
        <fullName evidence="4">Transposase</fullName>
    </recommendedName>
</protein>